<dbReference type="InterPro" id="IPR036279">
    <property type="entry name" value="5-3_exonuclease_C_sf"/>
</dbReference>
<dbReference type="InterPro" id="IPR038969">
    <property type="entry name" value="FEN"/>
</dbReference>
<evidence type="ECO:0000256" key="2">
    <source>
        <dbReference type="ARBA" id="ARBA00022801"/>
    </source>
</evidence>
<protein>
    <recommendedName>
        <fullName evidence="3">5'-3' exonuclease domain-containing protein</fullName>
    </recommendedName>
</protein>
<keyword evidence="2" id="KW-0378">Hydrolase</keyword>
<dbReference type="InterPro" id="IPR029060">
    <property type="entry name" value="PIN-like_dom_sf"/>
</dbReference>
<evidence type="ECO:0000256" key="1">
    <source>
        <dbReference type="ARBA" id="ARBA00022722"/>
    </source>
</evidence>
<reference evidence="4" key="1">
    <citation type="journal article" date="2020" name="Nature">
        <title>Giant virus diversity and host interactions through global metagenomics.</title>
        <authorList>
            <person name="Schulz F."/>
            <person name="Roux S."/>
            <person name="Paez-Espino D."/>
            <person name="Jungbluth S."/>
            <person name="Walsh D.A."/>
            <person name="Denef V.J."/>
            <person name="McMahon K.D."/>
            <person name="Konstantinidis K.T."/>
            <person name="Eloe-Fadrosh E.A."/>
            <person name="Kyrpides N.C."/>
            <person name="Woyke T."/>
        </authorList>
    </citation>
    <scope>NUCLEOTIDE SEQUENCE</scope>
    <source>
        <strain evidence="4">GVMAG-M-3300020185-18</strain>
    </source>
</reference>
<dbReference type="AlphaFoldDB" id="A0A6C0C4H3"/>
<accession>A0A6C0C4H3</accession>
<dbReference type="SMART" id="SM00475">
    <property type="entry name" value="53EXOc"/>
    <property type="match status" value="1"/>
</dbReference>
<dbReference type="Gene3D" id="3.40.50.1010">
    <property type="entry name" value="5'-nuclease"/>
    <property type="match status" value="1"/>
</dbReference>
<dbReference type="PANTHER" id="PTHR42646:SF2">
    <property type="entry name" value="5'-3' EXONUCLEASE FAMILY PROTEIN"/>
    <property type="match status" value="1"/>
</dbReference>
<evidence type="ECO:0000313" key="4">
    <source>
        <dbReference type="EMBL" id="QHS98669.1"/>
    </source>
</evidence>
<dbReference type="Gene3D" id="1.10.150.20">
    <property type="entry name" value="5' to 3' exonuclease, C-terminal subdomain"/>
    <property type="match status" value="1"/>
</dbReference>
<evidence type="ECO:0000259" key="3">
    <source>
        <dbReference type="SMART" id="SM00475"/>
    </source>
</evidence>
<keyword evidence="1" id="KW-0540">Nuclease</keyword>
<dbReference type="InterPro" id="IPR002421">
    <property type="entry name" value="5-3_exonuclease"/>
</dbReference>
<dbReference type="PANTHER" id="PTHR42646">
    <property type="entry name" value="FLAP ENDONUCLEASE XNI"/>
    <property type="match status" value="1"/>
</dbReference>
<dbReference type="EMBL" id="MN739320">
    <property type="protein sequence ID" value="QHS98669.1"/>
    <property type="molecule type" value="Genomic_DNA"/>
</dbReference>
<dbReference type="Pfam" id="PF02739">
    <property type="entry name" value="5_3_exonuc_N"/>
    <property type="match status" value="1"/>
</dbReference>
<proteinExistence type="predicted"/>
<dbReference type="InterPro" id="IPR020046">
    <property type="entry name" value="5-3_exonucl_a-hlix_arch_N"/>
</dbReference>
<dbReference type="GO" id="GO:0033567">
    <property type="term" value="P:DNA replication, Okazaki fragment processing"/>
    <property type="evidence" value="ECO:0007669"/>
    <property type="project" value="InterPro"/>
</dbReference>
<dbReference type="GO" id="GO:0003677">
    <property type="term" value="F:DNA binding"/>
    <property type="evidence" value="ECO:0007669"/>
    <property type="project" value="InterPro"/>
</dbReference>
<dbReference type="GO" id="GO:0017108">
    <property type="term" value="F:5'-flap endonuclease activity"/>
    <property type="evidence" value="ECO:0007669"/>
    <property type="project" value="InterPro"/>
</dbReference>
<dbReference type="SUPFAM" id="SSF47807">
    <property type="entry name" value="5' to 3' exonuclease, C-terminal subdomain"/>
    <property type="match status" value="1"/>
</dbReference>
<dbReference type="SUPFAM" id="SSF88723">
    <property type="entry name" value="PIN domain-like"/>
    <property type="match status" value="1"/>
</dbReference>
<organism evidence="4">
    <name type="scientific">viral metagenome</name>
    <dbReference type="NCBI Taxonomy" id="1070528"/>
    <lineage>
        <taxon>unclassified sequences</taxon>
        <taxon>metagenomes</taxon>
        <taxon>organismal metagenomes</taxon>
    </lineage>
</organism>
<name>A0A6C0C4H3_9ZZZZ</name>
<sequence length="256" mass="30471">MFYRYYAIVQWYKLSKREPQLDSENPINNKTFMDKFISTFQTKMQEIPKRLGLENNVIIVGKDCHRKDIWRMDIFKDYKANRVYDDTFLGGHVFKSVWKNDLFIKGGADKIFYHPKLEADDCLALTTKHILGLYPQANIYIITSDMDYLQLASDNVHLYNLKFKKLTESKTSFNNPKKDLFCKILTGDKSDNIPSVFKKCGIKTACKYWDNDEEWNNKLQDENTRAIFERNRKIIDFNYIPEDLINEFKNKNIYIK</sequence>
<dbReference type="GO" id="GO:0008409">
    <property type="term" value="F:5'-3' exonuclease activity"/>
    <property type="evidence" value="ECO:0007669"/>
    <property type="project" value="InterPro"/>
</dbReference>
<feature type="domain" description="5'-3' exonuclease" evidence="3">
    <location>
        <begin position="25"/>
        <end position="256"/>
    </location>
</feature>